<evidence type="ECO:0000256" key="5">
    <source>
        <dbReference type="ARBA" id="ARBA00023316"/>
    </source>
</evidence>
<feature type="active site" description="Proton donor/acceptor" evidence="6">
    <location>
        <position position="354"/>
    </location>
</feature>
<dbReference type="InterPro" id="IPR005490">
    <property type="entry name" value="LD_TPept_cat_dom"/>
</dbReference>
<dbReference type="PANTHER" id="PTHR30582:SF2">
    <property type="entry name" value="L,D-TRANSPEPTIDASE YCIB-RELATED"/>
    <property type="match status" value="1"/>
</dbReference>
<evidence type="ECO:0000313" key="9">
    <source>
        <dbReference type="EMBL" id="ABU59540.1"/>
    </source>
</evidence>
<feature type="region of interest" description="Disordered" evidence="7">
    <location>
        <begin position="221"/>
        <end position="269"/>
    </location>
</feature>
<dbReference type="HOGENOM" id="CLU_735080_0_0_0"/>
<keyword evidence="4 6" id="KW-0573">Peptidoglycan synthesis</keyword>
<feature type="active site" description="Nucleophile" evidence="6">
    <location>
        <position position="372"/>
    </location>
</feature>
<dbReference type="PROSITE" id="PS52029">
    <property type="entry name" value="LD_TPASE"/>
    <property type="match status" value="1"/>
</dbReference>
<dbReference type="Proteomes" id="UP000000263">
    <property type="component" value="Chromosome"/>
</dbReference>
<evidence type="ECO:0000256" key="6">
    <source>
        <dbReference type="PROSITE-ProRule" id="PRU01373"/>
    </source>
</evidence>
<dbReference type="GO" id="GO:0071972">
    <property type="term" value="F:peptidoglycan L,D-transpeptidase activity"/>
    <property type="evidence" value="ECO:0007669"/>
    <property type="project" value="TreeGrafter"/>
</dbReference>
<reference evidence="9 10" key="1">
    <citation type="submission" date="2007-08" db="EMBL/GenBank/DDBJ databases">
        <title>Complete sequence of Roseiflexus castenholzii DSM 13941.</title>
        <authorList>
            <consortium name="US DOE Joint Genome Institute"/>
            <person name="Copeland A."/>
            <person name="Lucas S."/>
            <person name="Lapidus A."/>
            <person name="Barry K."/>
            <person name="Glavina del Rio T."/>
            <person name="Dalin E."/>
            <person name="Tice H."/>
            <person name="Pitluck S."/>
            <person name="Thompson L.S."/>
            <person name="Brettin T."/>
            <person name="Bruce D."/>
            <person name="Detter J.C."/>
            <person name="Han C."/>
            <person name="Tapia R."/>
            <person name="Schmutz J."/>
            <person name="Larimer F."/>
            <person name="Land M."/>
            <person name="Hauser L."/>
            <person name="Kyrpides N."/>
            <person name="Mikhailova N."/>
            <person name="Bryant D.A."/>
            <person name="Hanada S."/>
            <person name="Tsukatani Y."/>
            <person name="Richardson P."/>
        </authorList>
    </citation>
    <scope>NUCLEOTIDE SEQUENCE [LARGE SCALE GENOMIC DNA]</scope>
    <source>
        <strain evidence="10">DSM 13941 / HLO8</strain>
    </source>
</reference>
<name>A7NPP4_ROSCS</name>
<evidence type="ECO:0000256" key="4">
    <source>
        <dbReference type="ARBA" id="ARBA00022984"/>
    </source>
</evidence>
<dbReference type="eggNOG" id="COG1376">
    <property type="taxonomic scope" value="Bacteria"/>
</dbReference>
<evidence type="ECO:0000313" key="10">
    <source>
        <dbReference type="Proteomes" id="UP000000263"/>
    </source>
</evidence>
<evidence type="ECO:0000256" key="2">
    <source>
        <dbReference type="ARBA" id="ARBA00022679"/>
    </source>
</evidence>
<protein>
    <submittedName>
        <fullName evidence="9">ErfK/YbiS/YcfS/YnhG family protein</fullName>
    </submittedName>
</protein>
<dbReference type="Pfam" id="PF03734">
    <property type="entry name" value="YkuD"/>
    <property type="match status" value="1"/>
</dbReference>
<keyword evidence="10" id="KW-1185">Reference proteome</keyword>
<dbReference type="GO" id="GO:0016740">
    <property type="term" value="F:transferase activity"/>
    <property type="evidence" value="ECO:0007669"/>
    <property type="project" value="UniProtKB-KW"/>
</dbReference>
<dbReference type="Gene3D" id="2.40.440.10">
    <property type="entry name" value="L,D-transpeptidase catalytic domain-like"/>
    <property type="match status" value="1"/>
</dbReference>
<keyword evidence="2" id="KW-0808">Transferase</keyword>
<dbReference type="SUPFAM" id="SSF141523">
    <property type="entry name" value="L,D-transpeptidase catalytic domain-like"/>
    <property type="match status" value="1"/>
</dbReference>
<evidence type="ECO:0000256" key="3">
    <source>
        <dbReference type="ARBA" id="ARBA00022960"/>
    </source>
</evidence>
<dbReference type="CDD" id="cd16913">
    <property type="entry name" value="YkuD_like"/>
    <property type="match status" value="1"/>
</dbReference>
<evidence type="ECO:0000259" key="8">
    <source>
        <dbReference type="PROSITE" id="PS52029"/>
    </source>
</evidence>
<proteinExistence type="predicted"/>
<dbReference type="AlphaFoldDB" id="A7NPP4"/>
<feature type="compositionally biased region" description="Low complexity" evidence="7">
    <location>
        <begin position="249"/>
        <end position="258"/>
    </location>
</feature>
<sequence>MRHTARLTVLALLIAGLFSSSMAIPLYAQAAALYFLRTGHHLTDEHGFLSFWRSHDGPRTLGFPVTEVLMIEGIGPAQYFEKGRLERVAAADGAPIVRTGAVAAEYVAALYRTFPPRPDRPPVDGELFFGETGYSVREPFIGFWQASGGVDFFGMPISEPVWEQTAGGYRHVQYFERARLERVPASAGTTDDIQVADLGRALAELRGLNIAPVPNRGFETFGPPAPAAPDVAPLNGAPAASAPLPMQPATPRATATPRSPAPPPASRALTATTRAAKRIVVNLSKQWLYAYEDDRLVFDAPVATGRDGMNTPTGAFQIYAKLPMQTMDGVTEGKYWVVPNVPHVMYFYGGVALHGTYWHNLFGTGARPSHGCVNLPLKSAAWLYEWAPIGTPVRVTY</sequence>
<keyword evidence="3 6" id="KW-0133">Cell shape</keyword>
<dbReference type="GO" id="GO:0008360">
    <property type="term" value="P:regulation of cell shape"/>
    <property type="evidence" value="ECO:0007669"/>
    <property type="project" value="UniProtKB-UniRule"/>
</dbReference>
<gene>
    <name evidence="9" type="ordered locus">Rcas_3490</name>
</gene>
<feature type="domain" description="L,D-TPase catalytic" evidence="8">
    <location>
        <begin position="277"/>
        <end position="396"/>
    </location>
</feature>
<dbReference type="KEGG" id="rca:Rcas_3490"/>
<accession>A7NPP4</accession>
<evidence type="ECO:0000256" key="7">
    <source>
        <dbReference type="SAM" id="MobiDB-lite"/>
    </source>
</evidence>
<dbReference type="PANTHER" id="PTHR30582">
    <property type="entry name" value="L,D-TRANSPEPTIDASE"/>
    <property type="match status" value="1"/>
</dbReference>
<comment type="pathway">
    <text evidence="1 6">Cell wall biogenesis; peptidoglycan biosynthesis.</text>
</comment>
<dbReference type="GO" id="GO:0071555">
    <property type="term" value="P:cell wall organization"/>
    <property type="evidence" value="ECO:0007669"/>
    <property type="project" value="UniProtKB-UniRule"/>
</dbReference>
<keyword evidence="5 6" id="KW-0961">Cell wall biogenesis/degradation</keyword>
<dbReference type="InterPro" id="IPR038063">
    <property type="entry name" value="Transpep_catalytic_dom"/>
</dbReference>
<organism evidence="9 10">
    <name type="scientific">Roseiflexus castenholzii (strain DSM 13941 / HLO8)</name>
    <dbReference type="NCBI Taxonomy" id="383372"/>
    <lineage>
        <taxon>Bacteria</taxon>
        <taxon>Bacillati</taxon>
        <taxon>Chloroflexota</taxon>
        <taxon>Chloroflexia</taxon>
        <taxon>Chloroflexales</taxon>
        <taxon>Roseiflexineae</taxon>
        <taxon>Roseiflexaceae</taxon>
        <taxon>Roseiflexus</taxon>
    </lineage>
</organism>
<dbReference type="UniPathway" id="UPA00219"/>
<dbReference type="EMBL" id="CP000804">
    <property type="protein sequence ID" value="ABU59540.1"/>
    <property type="molecule type" value="Genomic_DNA"/>
</dbReference>
<evidence type="ECO:0000256" key="1">
    <source>
        <dbReference type="ARBA" id="ARBA00004752"/>
    </source>
</evidence>
<dbReference type="InterPro" id="IPR050979">
    <property type="entry name" value="LD-transpeptidase"/>
</dbReference>
<dbReference type="GO" id="GO:0018104">
    <property type="term" value="P:peptidoglycan-protein cross-linking"/>
    <property type="evidence" value="ECO:0007669"/>
    <property type="project" value="TreeGrafter"/>
</dbReference>
<dbReference type="GO" id="GO:0005576">
    <property type="term" value="C:extracellular region"/>
    <property type="evidence" value="ECO:0007669"/>
    <property type="project" value="TreeGrafter"/>
</dbReference>
<dbReference type="OrthoDB" id="160089at2"/>
<dbReference type="FunFam" id="2.40.440.10:FF:000015">
    <property type="entry name" value="ErfK/YbiS/YcfS/YnhG family protein"/>
    <property type="match status" value="1"/>
</dbReference>
<dbReference type="STRING" id="383372.Rcas_3490"/>
<dbReference type="RefSeq" id="WP_012121963.1">
    <property type="nucleotide sequence ID" value="NC_009767.1"/>
</dbReference>